<reference evidence="1" key="1">
    <citation type="submission" date="2021-01" db="EMBL/GenBank/DDBJ databases">
        <authorList>
            <consortium name="Genoscope - CEA"/>
            <person name="William W."/>
        </authorList>
    </citation>
    <scope>NUCLEOTIDE SEQUENCE</scope>
</reference>
<accession>A0A8S1UFE9</accession>
<dbReference type="OrthoDB" id="317435at2759"/>
<organism evidence="1 2">
    <name type="scientific">Paramecium octaurelia</name>
    <dbReference type="NCBI Taxonomy" id="43137"/>
    <lineage>
        <taxon>Eukaryota</taxon>
        <taxon>Sar</taxon>
        <taxon>Alveolata</taxon>
        <taxon>Ciliophora</taxon>
        <taxon>Intramacronucleata</taxon>
        <taxon>Oligohymenophorea</taxon>
        <taxon>Peniculida</taxon>
        <taxon>Parameciidae</taxon>
        <taxon>Paramecium</taxon>
    </lineage>
</organism>
<comment type="caution">
    <text evidence="1">The sequence shown here is derived from an EMBL/GenBank/DDBJ whole genome shotgun (WGS) entry which is preliminary data.</text>
</comment>
<evidence type="ECO:0000313" key="1">
    <source>
        <dbReference type="EMBL" id="CAD8162509.1"/>
    </source>
</evidence>
<evidence type="ECO:0000313" key="2">
    <source>
        <dbReference type="Proteomes" id="UP000683925"/>
    </source>
</evidence>
<keyword evidence="2" id="KW-1185">Reference proteome</keyword>
<dbReference type="AlphaFoldDB" id="A0A8S1UFE9"/>
<dbReference type="Proteomes" id="UP000683925">
    <property type="component" value="Unassembled WGS sequence"/>
</dbReference>
<dbReference type="EMBL" id="CAJJDP010000041">
    <property type="protein sequence ID" value="CAD8162509.1"/>
    <property type="molecule type" value="Genomic_DNA"/>
</dbReference>
<name>A0A8S1UFE9_PAROT</name>
<gene>
    <name evidence="1" type="ORF">POCTA_138.1.T0410301</name>
</gene>
<proteinExistence type="predicted"/>
<sequence length="127" mass="15296">MNQKFQQKKDFKCKEHPQESAIFWCKSADCHENRIFCIQCQKLQKHYKHFNEDVDEINKLNQFLITKSQNSKDLIKDSKIQLQQTALSLQYLISGLQFHSVDWKTKQMNSTLINNQQHLSLRFYLMR</sequence>
<protein>
    <submittedName>
        <fullName evidence="1">Uncharacterized protein</fullName>
    </submittedName>
</protein>